<dbReference type="EMBL" id="JASVEJ010000040">
    <property type="protein sequence ID" value="MDL5057903.1"/>
    <property type="molecule type" value="Genomic_DNA"/>
</dbReference>
<keyword evidence="2" id="KW-0326">Glycosidase</keyword>
<dbReference type="PANTHER" id="PTHR12654:SF0">
    <property type="entry name" value="NON-LYSOSOMAL GLUCOSYLCERAMIDASE"/>
    <property type="match status" value="1"/>
</dbReference>
<organism evidence="2 3">
    <name type="scientific">Geitlerinema calcuttense NRMC-F 0142</name>
    <dbReference type="NCBI Taxonomy" id="2922238"/>
    <lineage>
        <taxon>Bacteria</taxon>
        <taxon>Bacillati</taxon>
        <taxon>Cyanobacteriota</taxon>
        <taxon>Cyanophyceae</taxon>
        <taxon>Geitlerinematales</taxon>
        <taxon>Geitlerinemataceae</taxon>
        <taxon>Geitlerinema</taxon>
    </lineage>
</organism>
<name>A0ABT7M0W9_9CYAN</name>
<dbReference type="RefSeq" id="WP_286004690.1">
    <property type="nucleotide sequence ID" value="NZ_JASVEJ010000040.1"/>
</dbReference>
<protein>
    <submittedName>
        <fullName evidence="2">GH116 family glycosyl-hydrolase</fullName>
        <ecNumber evidence="2">3.2.1.-</ecNumber>
    </submittedName>
</protein>
<dbReference type="Pfam" id="PF12215">
    <property type="entry name" value="Glyco_hydr_116N"/>
    <property type="match status" value="1"/>
</dbReference>
<dbReference type="GO" id="GO:0016798">
    <property type="term" value="F:hydrolase activity, acting on glycosyl bonds"/>
    <property type="evidence" value="ECO:0007669"/>
    <property type="project" value="UniProtKB-KW"/>
</dbReference>
<proteinExistence type="predicted"/>
<gene>
    <name evidence="2" type="ORF">QQ055_10630</name>
</gene>
<keyword evidence="2" id="KW-0378">Hydrolase</keyword>
<feature type="domain" description="Glycosyl-hydrolase family 116 N-terminal" evidence="1">
    <location>
        <begin position="18"/>
        <end position="338"/>
    </location>
</feature>
<dbReference type="InterPro" id="IPR052566">
    <property type="entry name" value="Non-lysos_glucosylceramidase"/>
</dbReference>
<dbReference type="Proteomes" id="UP001230986">
    <property type="component" value="Unassembled WGS sequence"/>
</dbReference>
<dbReference type="PANTHER" id="PTHR12654">
    <property type="entry name" value="BILE ACID BETA-GLUCOSIDASE-RELATED"/>
    <property type="match status" value="1"/>
</dbReference>
<reference evidence="2 3" key="1">
    <citation type="submission" date="2023-06" db="EMBL/GenBank/DDBJ databases">
        <title>Whole genome sequence of Oscillatoria calcuttensis NRMC-F 0142.</title>
        <authorList>
            <person name="Shakena Fathima T."/>
            <person name="Muralitharan G."/>
            <person name="Thajuddin N."/>
        </authorList>
    </citation>
    <scope>NUCLEOTIDE SEQUENCE [LARGE SCALE GENOMIC DNA]</scope>
    <source>
        <strain evidence="2 3">NRMC-F 0142</strain>
    </source>
</reference>
<dbReference type="EC" id="3.2.1.-" evidence="2"/>
<evidence type="ECO:0000313" key="2">
    <source>
        <dbReference type="EMBL" id="MDL5057903.1"/>
    </source>
</evidence>
<dbReference type="InterPro" id="IPR024462">
    <property type="entry name" value="GH116_N"/>
</dbReference>
<evidence type="ECO:0000259" key="1">
    <source>
        <dbReference type="Pfam" id="PF12215"/>
    </source>
</evidence>
<evidence type="ECO:0000313" key="3">
    <source>
        <dbReference type="Proteomes" id="UP001230986"/>
    </source>
</evidence>
<sequence length="465" mass="51252">MSHTFNDSYSGENLNYTAFPMGGLGAGMICLDGTGTFSHMSLHHKPQIFHEPYMYAAISVKCGGDRIARLLAGPTPDWKIFFPWGTGFDSAGNGGHFNKIYGLPRFRHASFRSRFPFGEVCLEDKAVPLSTVISGWSPFLPGQADESSLPVAGVEYAFSNPTGQCIEFIFSFHSKNHFLQRESPGLHVRGVEKGFVFSQPGNSARPQDQADFCVECSHPDTKVNAAWFRGGWSDAQTAAWRSVEKGEVIEAQAHPQDASGSGASLYVPVALAPGQSVKIVIRMSWYVPFSDVYFGGQHSCCDGAKCDPNPEDFHQPWYAGHFSGIEEIRRYWRHQYDRLRLESEKFSQALHDTDMPPEMIEAVSANLSILKSPTMLRQKDGRIWAYEGCSDTTGCCEGSCTHVWNYAQAVAHLFPALERTMRETEFGPSQSDSGHQTFRAALPIGPQEGFWAGVDAAPMGSSAES</sequence>
<keyword evidence="3" id="KW-1185">Reference proteome</keyword>
<accession>A0ABT7M0W9</accession>
<comment type="caution">
    <text evidence="2">The sequence shown here is derived from an EMBL/GenBank/DDBJ whole genome shotgun (WGS) entry which is preliminary data.</text>
</comment>